<feature type="domain" description="Aldehyde dehydrogenase" evidence="2">
    <location>
        <begin position="327"/>
        <end position="406"/>
    </location>
</feature>
<evidence type="ECO:0000313" key="4">
    <source>
        <dbReference type="Proteomes" id="UP001221217"/>
    </source>
</evidence>
<gene>
    <name evidence="3" type="ORF">PQJ61_06840</name>
</gene>
<dbReference type="AlphaFoldDB" id="A0AAJ1IE34"/>
<reference evidence="3 4" key="1">
    <citation type="submission" date="2022-12" db="EMBL/GenBank/DDBJ databases">
        <title>Metagenome assembled genome from gulf of manar.</title>
        <authorList>
            <person name="Kohli P."/>
            <person name="Pk S."/>
            <person name="Venkata Ramana C."/>
            <person name="Sasikala C."/>
        </authorList>
    </citation>
    <scope>NUCLEOTIDE SEQUENCE [LARGE SCALE GENOMIC DNA]</scope>
    <source>
        <strain evidence="3">JB008</strain>
    </source>
</reference>
<dbReference type="InterPro" id="IPR015590">
    <property type="entry name" value="Aldehyde_DH_dom"/>
</dbReference>
<dbReference type="Gene3D" id="3.40.605.10">
    <property type="entry name" value="Aldehyde Dehydrogenase, Chain A, domain 1"/>
    <property type="match status" value="1"/>
</dbReference>
<dbReference type="InterPro" id="IPR016161">
    <property type="entry name" value="Ald_DH/histidinol_DH"/>
</dbReference>
<dbReference type="Pfam" id="PF00171">
    <property type="entry name" value="Aldedh"/>
    <property type="match status" value="2"/>
</dbReference>
<sequence>MESTEYIRAYIDRSRNTLKELESWDQLQIDEAVRLIGRVVYDNAAELAQMAVEETGMGNVPDKTVKNKGKSSVIWNSLKGRTSRGVISRDERTGIVEIAKPVGVIAAVTPCTNPVVTPMCNAMFAVKGGNSIIFTPHHRSFHTSTRTVELINKALAGIGAPEHLIQIIGEQSRENTRELMASSDVVIATGGMGMVRAAYSSGKPAFGVGSGNVQCIIDRDAEFSEAVPKIITGRCFDNGIICSSEQTVIVHNDDYDEVMDEFRKNGCYTAASGAETEALRRALFPDGKMNPALVGQPASKAAAVAGVAGADNAKILLIEAEGAGRADLLSREKMCPVLSVYRYNHFDEAVEIAAANLDYEGAGHSVAIHSCSSDNIEKAALRLNAGRFVINQTSSTSAGGSFYNGFTPTTTLGCGSWGNNSISENLSYKHLINVSRIGNYMPDNHVPDESELWGEE</sequence>
<protein>
    <submittedName>
        <fullName evidence="3">Aldehyde dehydrogenase family protein</fullName>
    </submittedName>
</protein>
<dbReference type="Proteomes" id="UP001221217">
    <property type="component" value="Unassembled WGS sequence"/>
</dbReference>
<dbReference type="CDD" id="cd07122">
    <property type="entry name" value="ALDH_F20_ACDH"/>
    <property type="match status" value="1"/>
</dbReference>
<dbReference type="EMBL" id="JAQQAL010000011">
    <property type="protein sequence ID" value="MDC7226464.1"/>
    <property type="molecule type" value="Genomic_DNA"/>
</dbReference>
<proteinExistence type="predicted"/>
<name>A0AAJ1IE34_9SPIO</name>
<dbReference type="Gene3D" id="3.40.309.10">
    <property type="entry name" value="Aldehyde Dehydrogenase, Chain A, domain 2"/>
    <property type="match status" value="1"/>
</dbReference>
<dbReference type="InterPro" id="IPR016163">
    <property type="entry name" value="Ald_DH_C"/>
</dbReference>
<dbReference type="SUPFAM" id="SSF53720">
    <property type="entry name" value="ALDH-like"/>
    <property type="match status" value="1"/>
</dbReference>
<evidence type="ECO:0000256" key="1">
    <source>
        <dbReference type="ARBA" id="ARBA00023002"/>
    </source>
</evidence>
<evidence type="ECO:0000313" key="3">
    <source>
        <dbReference type="EMBL" id="MDC7226464.1"/>
    </source>
</evidence>
<evidence type="ECO:0000259" key="2">
    <source>
        <dbReference type="Pfam" id="PF00171"/>
    </source>
</evidence>
<comment type="caution">
    <text evidence="3">The sequence shown here is derived from an EMBL/GenBank/DDBJ whole genome shotgun (WGS) entry which is preliminary data.</text>
</comment>
<dbReference type="InterPro" id="IPR016162">
    <property type="entry name" value="Ald_DH_N"/>
</dbReference>
<organism evidence="3 4">
    <name type="scientific">Candidatus Thalassospirochaeta sargassi</name>
    <dbReference type="NCBI Taxonomy" id="3119039"/>
    <lineage>
        <taxon>Bacteria</taxon>
        <taxon>Pseudomonadati</taxon>
        <taxon>Spirochaetota</taxon>
        <taxon>Spirochaetia</taxon>
        <taxon>Spirochaetales</taxon>
        <taxon>Spirochaetaceae</taxon>
        <taxon>Candidatus Thalassospirochaeta</taxon>
    </lineage>
</organism>
<feature type="domain" description="Aldehyde dehydrogenase" evidence="2">
    <location>
        <begin position="5"/>
        <end position="264"/>
    </location>
</feature>
<accession>A0AAJ1IE34</accession>
<keyword evidence="1" id="KW-0560">Oxidoreductase</keyword>
<dbReference type="GO" id="GO:0016620">
    <property type="term" value="F:oxidoreductase activity, acting on the aldehyde or oxo group of donors, NAD or NADP as acceptor"/>
    <property type="evidence" value="ECO:0007669"/>
    <property type="project" value="InterPro"/>
</dbReference>
<dbReference type="PANTHER" id="PTHR11699">
    <property type="entry name" value="ALDEHYDE DEHYDROGENASE-RELATED"/>
    <property type="match status" value="1"/>
</dbReference>